<feature type="binding site" evidence="10">
    <location>
        <begin position="164"/>
        <end position="172"/>
    </location>
    <ligand>
        <name>GTP</name>
        <dbReference type="ChEBI" id="CHEBI:37565"/>
    </ligand>
</feature>
<dbReference type="Pfam" id="PF03193">
    <property type="entry name" value="RsgA_GTPase"/>
    <property type="match status" value="1"/>
</dbReference>
<dbReference type="PROSITE" id="PS50936">
    <property type="entry name" value="ENGC_GTPASE"/>
    <property type="match status" value="1"/>
</dbReference>
<keyword evidence="1 10" id="KW-0963">Cytoplasm</keyword>
<feature type="domain" description="EngC GTPase" evidence="11">
    <location>
        <begin position="73"/>
        <end position="220"/>
    </location>
</feature>
<evidence type="ECO:0000256" key="10">
    <source>
        <dbReference type="HAMAP-Rule" id="MF_01820"/>
    </source>
</evidence>
<proteinExistence type="inferred from homology"/>
<evidence type="ECO:0000256" key="4">
    <source>
        <dbReference type="ARBA" id="ARBA00022730"/>
    </source>
</evidence>
<dbReference type="InterPro" id="IPR030378">
    <property type="entry name" value="G_CP_dom"/>
</dbReference>
<dbReference type="InterPro" id="IPR031944">
    <property type="entry name" value="RsgA_N"/>
</dbReference>
<sequence length="294" mass="33482">MQGRIVKGIAGFYYVDTEDGIFECRAKGIFRNQKVKPLVGDLVELEVLSQEEKEGSVISILPRKSELIRPAVANVDQALVIFALSRPTPNLPLLDRFLIMMKQKEIPTIICFNKSDMVSEEEREHFRQIYRDCGSKLLFISAKKGEGTDAVRDCLRGHMTTVAGPSGVGKSTLINHLVPEAEMETGKISEKADRGKHTTRHSELFRLEKGSYILDTPGFTALEPEAMEKEELRFCFPEFDPYEGSCKFQGCIHDREPGCAVKEAVEDGKISKERYESYISFFRELKERERRRYS</sequence>
<keyword evidence="9 10" id="KW-0342">GTP-binding</keyword>
<dbReference type="CDD" id="cd01854">
    <property type="entry name" value="YjeQ_EngC"/>
    <property type="match status" value="1"/>
</dbReference>
<feature type="domain" description="CP-type G" evidence="12">
    <location>
        <begin position="64"/>
        <end position="222"/>
    </location>
</feature>
<dbReference type="Gene3D" id="3.40.50.300">
    <property type="entry name" value="P-loop containing nucleotide triphosphate hydrolases"/>
    <property type="match status" value="1"/>
</dbReference>
<dbReference type="Gene3D" id="1.10.40.50">
    <property type="entry name" value="Probable gtpase engc, domain 3"/>
    <property type="match status" value="1"/>
</dbReference>
<comment type="similarity">
    <text evidence="10">Belongs to the TRAFAC class YlqF/YawG GTPase family. RsgA subfamily.</text>
</comment>
<gene>
    <name evidence="10 13" type="primary">rsgA</name>
    <name evidence="13" type="ORF">WMO62_05215</name>
</gene>
<dbReference type="SUPFAM" id="SSF50249">
    <property type="entry name" value="Nucleic acid-binding proteins"/>
    <property type="match status" value="1"/>
</dbReference>
<reference evidence="13 14" key="1">
    <citation type="submission" date="2024-03" db="EMBL/GenBank/DDBJ databases">
        <title>Human intestinal bacterial collection.</title>
        <authorList>
            <person name="Pauvert C."/>
            <person name="Hitch T.C.A."/>
            <person name="Clavel T."/>
        </authorList>
    </citation>
    <scope>NUCLEOTIDE SEQUENCE [LARGE SCALE GENOMIC DNA]</scope>
    <source>
        <strain evidence="13 14">CLA-AA-H78B</strain>
    </source>
</reference>
<protein>
    <recommendedName>
        <fullName evidence="10">Small ribosomal subunit biogenesis GTPase RsgA</fullName>
        <ecNumber evidence="10">3.6.1.-</ecNumber>
    </recommendedName>
</protein>
<accession>A0ABV1HZV1</accession>
<dbReference type="EMBL" id="JBBMFC010000007">
    <property type="protein sequence ID" value="MEQ2578246.1"/>
    <property type="molecule type" value="Genomic_DNA"/>
</dbReference>
<evidence type="ECO:0000256" key="5">
    <source>
        <dbReference type="ARBA" id="ARBA00022741"/>
    </source>
</evidence>
<dbReference type="SUPFAM" id="SSF52540">
    <property type="entry name" value="P-loop containing nucleoside triphosphate hydrolases"/>
    <property type="match status" value="1"/>
</dbReference>
<keyword evidence="5 10" id="KW-0547">Nucleotide-binding</keyword>
<evidence type="ECO:0000256" key="1">
    <source>
        <dbReference type="ARBA" id="ARBA00022490"/>
    </source>
</evidence>
<dbReference type="PROSITE" id="PS51721">
    <property type="entry name" value="G_CP"/>
    <property type="match status" value="1"/>
</dbReference>
<keyword evidence="4 10" id="KW-0699">rRNA-binding</keyword>
<comment type="function">
    <text evidence="10">One of several proteins that assist in the late maturation steps of the functional core of the 30S ribosomal subunit. Helps release RbfA from mature subunits. May play a role in the assembly of ribosomal proteins into the subunit. Circularly permuted GTPase that catalyzes slow GTP hydrolysis, GTPase activity is stimulated by the 30S ribosomal subunit.</text>
</comment>
<dbReference type="Proteomes" id="UP001470288">
    <property type="component" value="Unassembled WGS sequence"/>
</dbReference>
<keyword evidence="2 10" id="KW-0690">Ribosome biogenesis</keyword>
<dbReference type="InterPro" id="IPR010914">
    <property type="entry name" value="RsgA_GTPase_dom"/>
</dbReference>
<evidence type="ECO:0000256" key="7">
    <source>
        <dbReference type="ARBA" id="ARBA00022833"/>
    </source>
</evidence>
<dbReference type="InterPro" id="IPR027417">
    <property type="entry name" value="P-loop_NTPase"/>
</dbReference>
<feature type="binding site" evidence="10">
    <location>
        <begin position="113"/>
        <end position="116"/>
    </location>
    <ligand>
        <name>GTP</name>
        <dbReference type="ChEBI" id="CHEBI:37565"/>
    </ligand>
</feature>
<comment type="caution">
    <text evidence="13">The sequence shown here is derived from an EMBL/GenBank/DDBJ whole genome shotgun (WGS) entry which is preliminary data.</text>
</comment>
<evidence type="ECO:0000256" key="8">
    <source>
        <dbReference type="ARBA" id="ARBA00022884"/>
    </source>
</evidence>
<feature type="binding site" evidence="10">
    <location>
        <position position="246"/>
    </location>
    <ligand>
        <name>Zn(2+)</name>
        <dbReference type="ChEBI" id="CHEBI:29105"/>
    </ligand>
</feature>
<evidence type="ECO:0000313" key="14">
    <source>
        <dbReference type="Proteomes" id="UP001470288"/>
    </source>
</evidence>
<organism evidence="13 14">
    <name type="scientific">Hominiventricola aquisgranensis</name>
    <dbReference type="NCBI Taxonomy" id="3133164"/>
    <lineage>
        <taxon>Bacteria</taxon>
        <taxon>Bacillati</taxon>
        <taxon>Bacillota</taxon>
        <taxon>Clostridia</taxon>
        <taxon>Lachnospirales</taxon>
        <taxon>Lachnospiraceae</taxon>
        <taxon>Hominiventricola</taxon>
    </lineage>
</organism>
<evidence type="ECO:0000256" key="9">
    <source>
        <dbReference type="ARBA" id="ARBA00023134"/>
    </source>
</evidence>
<dbReference type="EC" id="3.6.1.-" evidence="10"/>
<keyword evidence="14" id="KW-1185">Reference proteome</keyword>
<dbReference type="InterPro" id="IPR004881">
    <property type="entry name" value="Ribosome_biogen_GTPase_RsgA"/>
</dbReference>
<evidence type="ECO:0000313" key="13">
    <source>
        <dbReference type="EMBL" id="MEQ2578246.1"/>
    </source>
</evidence>
<keyword evidence="8 10" id="KW-0694">RNA-binding</keyword>
<comment type="subunit">
    <text evidence="10">Monomer. Associates with 30S ribosomal subunit, binds 16S rRNA.</text>
</comment>
<comment type="subcellular location">
    <subcellularLocation>
        <location evidence="10">Cytoplasm</location>
    </subcellularLocation>
</comment>
<evidence type="ECO:0000256" key="6">
    <source>
        <dbReference type="ARBA" id="ARBA00022801"/>
    </source>
</evidence>
<keyword evidence="3 10" id="KW-0479">Metal-binding</keyword>
<dbReference type="InterPro" id="IPR012340">
    <property type="entry name" value="NA-bd_OB-fold"/>
</dbReference>
<keyword evidence="7 10" id="KW-0862">Zinc</keyword>
<feature type="binding site" evidence="10">
    <location>
        <position position="253"/>
    </location>
    <ligand>
        <name>Zn(2+)</name>
        <dbReference type="ChEBI" id="CHEBI:29105"/>
    </ligand>
</feature>
<comment type="cofactor">
    <cofactor evidence="10">
        <name>Zn(2+)</name>
        <dbReference type="ChEBI" id="CHEBI:29105"/>
    </cofactor>
    <text evidence="10">Binds 1 zinc ion per subunit.</text>
</comment>
<dbReference type="Gene3D" id="2.40.50.140">
    <property type="entry name" value="Nucleic acid-binding proteins"/>
    <property type="match status" value="1"/>
</dbReference>
<dbReference type="NCBIfam" id="TIGR00157">
    <property type="entry name" value="ribosome small subunit-dependent GTPase A"/>
    <property type="match status" value="1"/>
</dbReference>
<name>A0ABV1HZV1_9FIRM</name>
<dbReference type="PANTHER" id="PTHR32120">
    <property type="entry name" value="SMALL RIBOSOMAL SUBUNIT BIOGENESIS GTPASE RSGA"/>
    <property type="match status" value="1"/>
</dbReference>
<dbReference type="HAMAP" id="MF_01820">
    <property type="entry name" value="GTPase_RsgA"/>
    <property type="match status" value="1"/>
</dbReference>
<dbReference type="Pfam" id="PF16745">
    <property type="entry name" value="RsgA_N"/>
    <property type="match status" value="1"/>
</dbReference>
<feature type="binding site" evidence="10">
    <location>
        <position position="251"/>
    </location>
    <ligand>
        <name>Zn(2+)</name>
        <dbReference type="ChEBI" id="CHEBI:29105"/>
    </ligand>
</feature>
<dbReference type="CDD" id="cd04466">
    <property type="entry name" value="S1_YloQ_GTPase"/>
    <property type="match status" value="1"/>
</dbReference>
<evidence type="ECO:0000256" key="2">
    <source>
        <dbReference type="ARBA" id="ARBA00022517"/>
    </source>
</evidence>
<feature type="binding site" evidence="10">
    <location>
        <position position="259"/>
    </location>
    <ligand>
        <name>Zn(2+)</name>
        <dbReference type="ChEBI" id="CHEBI:29105"/>
    </ligand>
</feature>
<evidence type="ECO:0000256" key="3">
    <source>
        <dbReference type="ARBA" id="ARBA00022723"/>
    </source>
</evidence>
<dbReference type="PANTHER" id="PTHR32120:SF11">
    <property type="entry name" value="SMALL RIBOSOMAL SUBUNIT BIOGENESIS GTPASE RSGA 1, MITOCHONDRIAL-RELATED"/>
    <property type="match status" value="1"/>
</dbReference>
<evidence type="ECO:0000259" key="12">
    <source>
        <dbReference type="PROSITE" id="PS51721"/>
    </source>
</evidence>
<evidence type="ECO:0000259" key="11">
    <source>
        <dbReference type="PROSITE" id="PS50936"/>
    </source>
</evidence>
<dbReference type="RefSeq" id="WP_349144042.1">
    <property type="nucleotide sequence ID" value="NZ_JBBMFC010000007.1"/>
</dbReference>
<keyword evidence="6 10" id="KW-0378">Hydrolase</keyword>